<accession>A0A923PPM0</accession>
<feature type="domain" description="Cytochrome c" evidence="7">
    <location>
        <begin position="150"/>
        <end position="242"/>
    </location>
</feature>
<keyword evidence="3 4" id="KW-0408">Iron</keyword>
<dbReference type="PROSITE" id="PS51257">
    <property type="entry name" value="PROKAR_LIPOPROTEIN"/>
    <property type="match status" value="1"/>
</dbReference>
<dbReference type="AlphaFoldDB" id="A0A923PPM0"/>
<comment type="caution">
    <text evidence="8">The sequence shown here is derived from an EMBL/GenBank/DDBJ whole genome shotgun (WGS) entry which is preliminary data.</text>
</comment>
<evidence type="ECO:0000313" key="8">
    <source>
        <dbReference type="EMBL" id="MBC6996546.1"/>
    </source>
</evidence>
<evidence type="ECO:0000256" key="3">
    <source>
        <dbReference type="ARBA" id="ARBA00023004"/>
    </source>
</evidence>
<dbReference type="GO" id="GO:0020037">
    <property type="term" value="F:heme binding"/>
    <property type="evidence" value="ECO:0007669"/>
    <property type="project" value="InterPro"/>
</dbReference>
<dbReference type="Proteomes" id="UP000650081">
    <property type="component" value="Unassembled WGS sequence"/>
</dbReference>
<dbReference type="PROSITE" id="PS51007">
    <property type="entry name" value="CYTC"/>
    <property type="match status" value="1"/>
</dbReference>
<evidence type="ECO:0000256" key="1">
    <source>
        <dbReference type="ARBA" id="ARBA00022617"/>
    </source>
</evidence>
<dbReference type="InterPro" id="IPR009056">
    <property type="entry name" value="Cyt_c-like_dom"/>
</dbReference>
<name>A0A923PPM0_9BACT</name>
<dbReference type="GO" id="GO:0009055">
    <property type="term" value="F:electron transfer activity"/>
    <property type="evidence" value="ECO:0007669"/>
    <property type="project" value="InterPro"/>
</dbReference>
<evidence type="ECO:0000259" key="7">
    <source>
        <dbReference type="PROSITE" id="PS51007"/>
    </source>
</evidence>
<reference evidence="8" key="1">
    <citation type="submission" date="2020-08" db="EMBL/GenBank/DDBJ databases">
        <title>Lewinella bacteria from marine environments.</title>
        <authorList>
            <person name="Zhong Y."/>
        </authorList>
    </citation>
    <scope>NUCLEOTIDE SEQUENCE</scope>
    <source>
        <strain evidence="8">KCTC 42187</strain>
    </source>
</reference>
<dbReference type="EMBL" id="JACSIT010000153">
    <property type="protein sequence ID" value="MBC6996546.1"/>
    <property type="molecule type" value="Genomic_DNA"/>
</dbReference>
<dbReference type="RefSeq" id="WP_187468554.1">
    <property type="nucleotide sequence ID" value="NZ_JACSIT010000153.1"/>
</dbReference>
<evidence type="ECO:0000256" key="6">
    <source>
        <dbReference type="SAM" id="SignalP"/>
    </source>
</evidence>
<keyword evidence="9" id="KW-1185">Reference proteome</keyword>
<feature type="compositionally biased region" description="Polar residues" evidence="5">
    <location>
        <begin position="286"/>
        <end position="301"/>
    </location>
</feature>
<organism evidence="8 9">
    <name type="scientific">Neolewinella lacunae</name>
    <dbReference type="NCBI Taxonomy" id="1517758"/>
    <lineage>
        <taxon>Bacteria</taxon>
        <taxon>Pseudomonadati</taxon>
        <taxon>Bacteroidota</taxon>
        <taxon>Saprospiria</taxon>
        <taxon>Saprospirales</taxon>
        <taxon>Lewinellaceae</taxon>
        <taxon>Neolewinella</taxon>
    </lineage>
</organism>
<dbReference type="GO" id="GO:0046872">
    <property type="term" value="F:metal ion binding"/>
    <property type="evidence" value="ECO:0007669"/>
    <property type="project" value="UniProtKB-KW"/>
</dbReference>
<dbReference type="Gene3D" id="1.10.760.10">
    <property type="entry name" value="Cytochrome c-like domain"/>
    <property type="match status" value="1"/>
</dbReference>
<dbReference type="PANTHER" id="PTHR40394:SF2">
    <property type="entry name" value="QUINOL:CYTOCHROME C OXIDOREDUCTASE MEMBRANE PROTEIN"/>
    <property type="match status" value="1"/>
</dbReference>
<evidence type="ECO:0000313" key="9">
    <source>
        <dbReference type="Proteomes" id="UP000650081"/>
    </source>
</evidence>
<dbReference type="Pfam" id="PF13442">
    <property type="entry name" value="Cytochrome_CBB3"/>
    <property type="match status" value="1"/>
</dbReference>
<keyword evidence="6" id="KW-0732">Signal</keyword>
<sequence>MKDLRILVLSFTLAVVMTACSDAGGEFPGSEYMPDMAHSVALEANTYNYYYYNTWDDRSTIELAKLVAPRVTVDGTVPRGYAGAYTDGSQAPASLEAIEAMMGTTVGADSPNEISVPTSGHVPYYYEDSPEGRLAAMAEITGNPFPITIDGLARGNKLYGIYCGICHGAAGNGLGYIYDTDANPDAKYPLAPANLISADFKAASNGRFYHAIMYGYNAMGAYKDKLSYEERWQVIHYIRALQAADSKLEYSEVANNFNPAVGTPGARFAAAGQQVTDGEQMGAAGQLTQESTPAANQQLRK</sequence>
<dbReference type="InterPro" id="IPR036909">
    <property type="entry name" value="Cyt_c-like_dom_sf"/>
</dbReference>
<keyword evidence="1 4" id="KW-0349">Heme</keyword>
<gene>
    <name evidence="8" type="ORF">H9S92_20405</name>
</gene>
<evidence type="ECO:0000256" key="5">
    <source>
        <dbReference type="SAM" id="MobiDB-lite"/>
    </source>
</evidence>
<feature type="region of interest" description="Disordered" evidence="5">
    <location>
        <begin position="273"/>
        <end position="301"/>
    </location>
</feature>
<evidence type="ECO:0000256" key="2">
    <source>
        <dbReference type="ARBA" id="ARBA00022723"/>
    </source>
</evidence>
<feature type="signal peptide" evidence="6">
    <location>
        <begin position="1"/>
        <end position="21"/>
    </location>
</feature>
<protein>
    <submittedName>
        <fullName evidence="8">Cytochrome c</fullName>
    </submittedName>
</protein>
<keyword evidence="2 4" id="KW-0479">Metal-binding</keyword>
<dbReference type="PANTHER" id="PTHR40394">
    <property type="entry name" value="LIPOPROTEIN-RELATED"/>
    <property type="match status" value="1"/>
</dbReference>
<proteinExistence type="predicted"/>
<feature type="chain" id="PRO_5037249917" evidence="6">
    <location>
        <begin position="22"/>
        <end position="301"/>
    </location>
</feature>
<evidence type="ECO:0000256" key="4">
    <source>
        <dbReference type="PROSITE-ProRule" id="PRU00433"/>
    </source>
</evidence>
<dbReference type="SUPFAM" id="SSF46626">
    <property type="entry name" value="Cytochrome c"/>
    <property type="match status" value="1"/>
</dbReference>